<dbReference type="Gramene" id="TraesWEE_scaffold_023385_01G000300.1">
    <property type="protein sequence ID" value="TraesWEE_scaffold_023385_01G000300.1"/>
    <property type="gene ID" value="TraesWEE_scaffold_023385_01G000300"/>
</dbReference>
<dbReference type="AlphaFoldDB" id="A0A3B6QDH2"/>
<evidence type="ECO:0000313" key="2">
    <source>
        <dbReference type="EnsemblPlants" id="TraesCS6D02G159500.1"/>
    </source>
</evidence>
<organism evidence="2">
    <name type="scientific">Triticum aestivum</name>
    <name type="common">Wheat</name>
    <dbReference type="NCBI Taxonomy" id="4565"/>
    <lineage>
        <taxon>Eukaryota</taxon>
        <taxon>Viridiplantae</taxon>
        <taxon>Streptophyta</taxon>
        <taxon>Embryophyta</taxon>
        <taxon>Tracheophyta</taxon>
        <taxon>Spermatophyta</taxon>
        <taxon>Magnoliopsida</taxon>
        <taxon>Liliopsida</taxon>
        <taxon>Poales</taxon>
        <taxon>Poaceae</taxon>
        <taxon>BOP clade</taxon>
        <taxon>Pooideae</taxon>
        <taxon>Triticodae</taxon>
        <taxon>Triticeae</taxon>
        <taxon>Triticinae</taxon>
        <taxon>Triticum</taxon>
    </lineage>
</organism>
<dbReference type="Gramene" id="TraesSYM6D03G03645970.1">
    <property type="protein sequence ID" value="TraesSYM6D03G03645970.1"/>
    <property type="gene ID" value="TraesSYM6D03G03645970"/>
</dbReference>
<dbReference type="Gramene" id="TraesCS6D03G0355400.1">
    <property type="protein sequence ID" value="TraesCS6D03G0355400.1.CDS"/>
    <property type="gene ID" value="TraesCS6D03G0355400"/>
</dbReference>
<dbReference type="Gramene" id="TraesPARA_EIv1.0_2182240.1">
    <property type="protein sequence ID" value="TraesPARA_EIv1.0_2182240.1.CDS"/>
    <property type="gene ID" value="TraesPARA_EIv1.0_2182240"/>
</dbReference>
<dbReference type="Gramene" id="TraesLAC6D03G03649380.2">
    <property type="protein sequence ID" value="TraesLAC6D03G03649380.2"/>
    <property type="gene ID" value="TraesLAC6D03G03649380"/>
</dbReference>
<dbReference type="Gramene" id="TraesCLE_scaffold_018513_01G000100.1">
    <property type="protein sequence ID" value="TraesCLE_scaffold_018513_01G000100.1"/>
    <property type="gene ID" value="TraesCLE_scaffold_018513_01G000100"/>
</dbReference>
<gene>
    <name evidence="2" type="primary">LOC123144276</name>
</gene>
<dbReference type="Proteomes" id="UP000019116">
    <property type="component" value="Chromosome 6D"/>
</dbReference>
<dbReference type="Gramene" id="TraesNOR6D03G03739200.1">
    <property type="protein sequence ID" value="TraesNOR6D03G03739200.1"/>
    <property type="gene ID" value="TraesNOR6D03G03739200"/>
</dbReference>
<dbReference type="Gramene" id="TraesLAC6D03G03649380.1">
    <property type="protein sequence ID" value="TraesLAC6D03G03649380.1"/>
    <property type="gene ID" value="TraesLAC6D03G03649380"/>
</dbReference>
<dbReference type="Gramene" id="TraesJAG6D03G03681830.2">
    <property type="protein sequence ID" value="TraesJAG6D03G03681830.2"/>
    <property type="gene ID" value="TraesJAG6D03G03681830"/>
</dbReference>
<reference evidence="2" key="2">
    <citation type="submission" date="2018-10" db="UniProtKB">
        <authorList>
            <consortium name="EnsemblPlants"/>
        </authorList>
    </citation>
    <scope>IDENTIFICATION</scope>
</reference>
<protein>
    <submittedName>
        <fullName evidence="2">Uncharacterized protein</fullName>
    </submittedName>
</protein>
<dbReference type="Gramene" id="TraesCS6D02G159500.1">
    <property type="protein sequence ID" value="TraesCS6D02G159500.1"/>
    <property type="gene ID" value="TraesCS6D02G159500"/>
</dbReference>
<dbReference type="GeneID" id="123144276"/>
<dbReference type="Gramene" id="TraesJUL6D03G03731610.1">
    <property type="protein sequence ID" value="TraesJUL6D03G03731610.1"/>
    <property type="gene ID" value="TraesJUL6D03G03731610"/>
</dbReference>
<keyword evidence="3" id="KW-1185">Reference proteome</keyword>
<dbReference type="EnsemblPlants" id="TraesCS6D02G159500.1">
    <property type="protein sequence ID" value="TraesCS6D02G159500.1"/>
    <property type="gene ID" value="TraesCS6D02G159500"/>
</dbReference>
<dbReference type="Gramene" id="TraesARI6D03G03662600.1">
    <property type="protein sequence ID" value="TraesARI6D03G03662600.1"/>
    <property type="gene ID" value="TraesARI6D03G03662600"/>
</dbReference>
<dbReference type="Gramene" id="TraesJAG6D03G03681830.1">
    <property type="protein sequence ID" value="TraesJAG6D03G03681830.1"/>
    <property type="gene ID" value="TraesJAG6D03G03681830"/>
</dbReference>
<dbReference type="OMA" id="MEKSYME"/>
<feature type="compositionally biased region" description="Basic and acidic residues" evidence="1">
    <location>
        <begin position="39"/>
        <end position="52"/>
    </location>
</feature>
<dbReference type="Gramene" id="TraesRN6D0100384300.1">
    <property type="protein sequence ID" value="TraesRN6D0100384300.1"/>
    <property type="gene ID" value="TraesRN6D0100384300"/>
</dbReference>
<dbReference type="OrthoDB" id="10299387at2759"/>
<dbReference type="Gramene" id="TraesLDM6D03G03702270.1">
    <property type="protein sequence ID" value="TraesLDM6D03G03702270.1"/>
    <property type="gene ID" value="TraesLDM6D03G03702270"/>
</dbReference>
<feature type="compositionally biased region" description="Low complexity" evidence="1">
    <location>
        <begin position="13"/>
        <end position="25"/>
    </location>
</feature>
<dbReference type="RefSeq" id="XP_044419295.1">
    <property type="nucleotide sequence ID" value="XM_044563360.1"/>
</dbReference>
<dbReference type="Gramene" id="TraesARI6D03G03662600.2">
    <property type="protein sequence ID" value="TraesARI6D03G03662600.2"/>
    <property type="gene ID" value="TraesARI6D03G03662600"/>
</dbReference>
<name>A0A3B6QDH2_WHEAT</name>
<reference evidence="2" key="1">
    <citation type="submission" date="2018-08" db="EMBL/GenBank/DDBJ databases">
        <authorList>
            <person name="Rossello M."/>
        </authorList>
    </citation>
    <scope>NUCLEOTIDE SEQUENCE [LARGE SCALE GENOMIC DNA]</scope>
    <source>
        <strain evidence="2">cv. Chinese Spring</strain>
    </source>
</reference>
<evidence type="ECO:0000256" key="1">
    <source>
        <dbReference type="SAM" id="MobiDB-lite"/>
    </source>
</evidence>
<proteinExistence type="predicted"/>
<dbReference type="Gramene" id="TraesMAC6D03G03697150.1">
    <property type="protein sequence ID" value="TraesMAC6D03G03697150.1"/>
    <property type="gene ID" value="TraesMAC6D03G03697150"/>
</dbReference>
<sequence>MQPREALQPGEISSSSAASSSLSSPAPDPIPPRNTSSPKKMEHSETPNSEEKGFPQLFMRQYDYDSVKAWIKKMEDEREEMDGIKELPPLEIIEFEDLMAEAWSPDRLLPWTCGIVHFRDYIAYLKKFFNSNVALHFDLHAAAKRCLKMEKSYMENGNIHQGNLILEIQNVAENIMKERKSEGQFAVAAAGLVCIAAEAKLMSKLSKN</sequence>
<dbReference type="Gramene" id="TraesROB_scaffold_017533_01G000100.1">
    <property type="protein sequence ID" value="TraesROB_scaffold_017533_01G000100.1"/>
    <property type="gene ID" value="TraesROB_scaffold_017533_01G000100"/>
</dbReference>
<dbReference type="Gramene" id="TraesCAD_scaffold_037579_01G000300.1">
    <property type="protein sequence ID" value="TraesCAD_scaffold_037579_01G000300.1"/>
    <property type="gene ID" value="TraesCAD_scaffold_037579_01G000300"/>
</dbReference>
<feature type="region of interest" description="Disordered" evidence="1">
    <location>
        <begin position="1"/>
        <end position="52"/>
    </location>
</feature>
<evidence type="ECO:0000313" key="3">
    <source>
        <dbReference type="Proteomes" id="UP000019116"/>
    </source>
</evidence>
<accession>A0A3B6QDH2</accession>
<dbReference type="Gramene" id="TraesSTA6D03G03692640.2">
    <property type="protein sequence ID" value="TraesSTA6D03G03692640.2"/>
    <property type="gene ID" value="TraesSTA6D03G03692640"/>
</dbReference>
<dbReference type="Gramene" id="TraesSTA6D03G03692640.1">
    <property type="protein sequence ID" value="TraesSTA6D03G03692640.1"/>
    <property type="gene ID" value="TraesSTA6D03G03692640"/>
</dbReference>